<dbReference type="RefSeq" id="WP_068533958.1">
    <property type="nucleotide sequence ID" value="NZ_LVJH01000025.1"/>
</dbReference>
<dbReference type="InterPro" id="IPR027981">
    <property type="entry name" value="DUF4446"/>
</dbReference>
<dbReference type="AlphaFoldDB" id="A0A162K2H3"/>
<keyword evidence="3" id="KW-1185">Reference proteome</keyword>
<dbReference type="OrthoDB" id="5244042at2"/>
<dbReference type="Proteomes" id="UP000076967">
    <property type="component" value="Unassembled WGS sequence"/>
</dbReference>
<dbReference type="STRING" id="494026.PGLA_14680"/>
<dbReference type="Pfam" id="PF14584">
    <property type="entry name" value="DUF4446"/>
    <property type="match status" value="1"/>
</dbReference>
<feature type="transmembrane region" description="Helical" evidence="1">
    <location>
        <begin position="12"/>
        <end position="34"/>
    </location>
</feature>
<accession>A0A162K2H3</accession>
<dbReference type="EMBL" id="LVJH01000025">
    <property type="protein sequence ID" value="OAB42056.1"/>
    <property type="molecule type" value="Genomic_DNA"/>
</dbReference>
<evidence type="ECO:0000256" key="1">
    <source>
        <dbReference type="SAM" id="Phobius"/>
    </source>
</evidence>
<sequence length="166" mass="18841">MSELNGLIEEHLAIFIGVIMFVVFMLLILMLSQLSKLKKLRRRYEMMMSGSGVENLESLLIDLKMQLDSMEDDHKQQRVILDSTVNKLHSVKGHVGLIRYNAFGERGSDLSFSVAIMDDHSDGVVLTSIYNRENSYIYAKSLEQGESKHALSTEEKEAITLAKQNM</sequence>
<gene>
    <name evidence="2" type="ORF">PGLA_14680</name>
</gene>
<evidence type="ECO:0000313" key="3">
    <source>
        <dbReference type="Proteomes" id="UP000076967"/>
    </source>
</evidence>
<keyword evidence="1" id="KW-1133">Transmembrane helix</keyword>
<keyword evidence="1" id="KW-0812">Transmembrane</keyword>
<name>A0A162K2H3_9BACL</name>
<reference evidence="2 3" key="1">
    <citation type="submission" date="2016-03" db="EMBL/GenBank/DDBJ databases">
        <title>Draft genome sequence of Paenibacillus glacialis DSM 22343.</title>
        <authorList>
            <person name="Shin S.-K."/>
            <person name="Yi H."/>
        </authorList>
    </citation>
    <scope>NUCLEOTIDE SEQUENCE [LARGE SCALE GENOMIC DNA]</scope>
    <source>
        <strain evidence="2 3">DSM 22343</strain>
    </source>
</reference>
<comment type="caution">
    <text evidence="2">The sequence shown here is derived from an EMBL/GenBank/DDBJ whole genome shotgun (WGS) entry which is preliminary data.</text>
</comment>
<organism evidence="2 3">
    <name type="scientific">Paenibacillus glacialis</name>
    <dbReference type="NCBI Taxonomy" id="494026"/>
    <lineage>
        <taxon>Bacteria</taxon>
        <taxon>Bacillati</taxon>
        <taxon>Bacillota</taxon>
        <taxon>Bacilli</taxon>
        <taxon>Bacillales</taxon>
        <taxon>Paenibacillaceae</taxon>
        <taxon>Paenibacillus</taxon>
    </lineage>
</organism>
<evidence type="ECO:0008006" key="4">
    <source>
        <dbReference type="Google" id="ProtNLM"/>
    </source>
</evidence>
<evidence type="ECO:0000313" key="2">
    <source>
        <dbReference type="EMBL" id="OAB42056.1"/>
    </source>
</evidence>
<proteinExistence type="predicted"/>
<protein>
    <recommendedName>
        <fullName evidence="4">DUF4446 domain-containing protein</fullName>
    </recommendedName>
</protein>
<keyword evidence="1" id="KW-0472">Membrane</keyword>